<dbReference type="GO" id="GO:0030261">
    <property type="term" value="P:chromosome condensation"/>
    <property type="evidence" value="ECO:0007669"/>
    <property type="project" value="TreeGrafter"/>
</dbReference>
<name>A0A8T2TF25_CERRI</name>
<dbReference type="Pfam" id="PF00538">
    <property type="entry name" value="Linker_histone"/>
    <property type="match status" value="1"/>
</dbReference>
<evidence type="ECO:0000256" key="4">
    <source>
        <dbReference type="ARBA" id="ARBA00023125"/>
    </source>
</evidence>
<dbReference type="AlphaFoldDB" id="A0A8T2TF25"/>
<dbReference type="PANTHER" id="PTHR11467">
    <property type="entry name" value="HISTONE H1"/>
    <property type="match status" value="1"/>
</dbReference>
<dbReference type="Gene3D" id="1.10.10.10">
    <property type="entry name" value="Winged helix-like DNA-binding domain superfamily/Winged helix DNA-binding domain"/>
    <property type="match status" value="1"/>
</dbReference>
<dbReference type="GO" id="GO:0000786">
    <property type="term" value="C:nucleosome"/>
    <property type="evidence" value="ECO:0007669"/>
    <property type="project" value="InterPro"/>
</dbReference>
<dbReference type="SUPFAM" id="SSF46785">
    <property type="entry name" value="Winged helix' DNA-binding domain"/>
    <property type="match status" value="1"/>
</dbReference>
<proteinExistence type="inferred from homology"/>
<dbReference type="CDD" id="cd00073">
    <property type="entry name" value="H15"/>
    <property type="match status" value="1"/>
</dbReference>
<evidence type="ECO:0000256" key="3">
    <source>
        <dbReference type="ARBA" id="ARBA00022454"/>
    </source>
</evidence>
<sequence>MEFELLFATRIVLEASKCRERKKPRALKAPAAHPKYVEMIVEAISALKERTGSSQPTIAKYLESKYKTVQKKKLVQIKYSFKLAEGVKKLAKPTAKPKVKAPKATKATGEKKAVAPKPKKAASAKLRAVPQTEREKVQPMECTSLRKRKSLRTIAKTHAFINNKRMLPKIPSMDPKQHSTSTRP</sequence>
<evidence type="ECO:0000256" key="1">
    <source>
        <dbReference type="ARBA" id="ARBA00004123"/>
    </source>
</evidence>
<keyword evidence="3 6" id="KW-0158">Chromosome</keyword>
<evidence type="ECO:0000259" key="8">
    <source>
        <dbReference type="PROSITE" id="PS51504"/>
    </source>
</evidence>
<dbReference type="PANTHER" id="PTHR11467:SF36">
    <property type="entry name" value="HISTONE 24-RELATED"/>
    <property type="match status" value="1"/>
</dbReference>
<comment type="caution">
    <text evidence="9">The sequence shown here is derived from an EMBL/GenBank/DDBJ whole genome shotgun (WGS) entry which is preliminary data.</text>
</comment>
<dbReference type="InterPro" id="IPR005818">
    <property type="entry name" value="Histone_H1/H5_H15"/>
</dbReference>
<accession>A0A8T2TF25</accession>
<comment type="similarity">
    <text evidence="6">Belongs to the histone H1/H5 family.</text>
</comment>
<evidence type="ECO:0000256" key="7">
    <source>
        <dbReference type="SAM" id="MobiDB-lite"/>
    </source>
</evidence>
<reference evidence="9" key="1">
    <citation type="submission" date="2021-08" db="EMBL/GenBank/DDBJ databases">
        <title>WGS assembly of Ceratopteris richardii.</title>
        <authorList>
            <person name="Marchant D.B."/>
            <person name="Chen G."/>
            <person name="Jenkins J."/>
            <person name="Shu S."/>
            <person name="Leebens-Mack J."/>
            <person name="Grimwood J."/>
            <person name="Schmutz J."/>
            <person name="Soltis P."/>
            <person name="Soltis D."/>
            <person name="Chen Z.-H."/>
        </authorList>
    </citation>
    <scope>NUCLEOTIDE SEQUENCE</scope>
    <source>
        <strain evidence="9">Whitten #5841</strain>
        <tissue evidence="9">Leaf</tissue>
    </source>
</reference>
<dbReference type="InterPro" id="IPR036388">
    <property type="entry name" value="WH-like_DNA-bd_sf"/>
</dbReference>
<dbReference type="OrthoDB" id="1937810at2759"/>
<dbReference type="InterPro" id="IPR036390">
    <property type="entry name" value="WH_DNA-bd_sf"/>
</dbReference>
<dbReference type="PROSITE" id="PS51504">
    <property type="entry name" value="H15"/>
    <property type="match status" value="1"/>
</dbReference>
<dbReference type="Proteomes" id="UP000825935">
    <property type="component" value="Chromosome 13"/>
</dbReference>
<organism evidence="9 10">
    <name type="scientific">Ceratopteris richardii</name>
    <name type="common">Triangle waterfern</name>
    <dbReference type="NCBI Taxonomy" id="49495"/>
    <lineage>
        <taxon>Eukaryota</taxon>
        <taxon>Viridiplantae</taxon>
        <taxon>Streptophyta</taxon>
        <taxon>Embryophyta</taxon>
        <taxon>Tracheophyta</taxon>
        <taxon>Polypodiopsida</taxon>
        <taxon>Polypodiidae</taxon>
        <taxon>Polypodiales</taxon>
        <taxon>Pteridineae</taxon>
        <taxon>Pteridaceae</taxon>
        <taxon>Parkerioideae</taxon>
        <taxon>Ceratopteris</taxon>
    </lineage>
</organism>
<evidence type="ECO:0000256" key="6">
    <source>
        <dbReference type="RuleBase" id="RU003894"/>
    </source>
</evidence>
<dbReference type="PRINTS" id="PR00624">
    <property type="entry name" value="HISTONEH5"/>
</dbReference>
<protein>
    <recommendedName>
        <fullName evidence="8">H15 domain-containing protein</fullName>
    </recommendedName>
</protein>
<evidence type="ECO:0000313" key="10">
    <source>
        <dbReference type="Proteomes" id="UP000825935"/>
    </source>
</evidence>
<dbReference type="EMBL" id="CM035418">
    <property type="protein sequence ID" value="KAH7420433.1"/>
    <property type="molecule type" value="Genomic_DNA"/>
</dbReference>
<dbReference type="InterPro" id="IPR005819">
    <property type="entry name" value="H1/H5"/>
</dbReference>
<keyword evidence="5 6" id="KW-0539">Nucleus</keyword>
<feature type="domain" description="H15" evidence="8">
    <location>
        <begin position="32"/>
        <end position="103"/>
    </location>
</feature>
<keyword evidence="4 6" id="KW-0238">DNA-binding</keyword>
<dbReference type="GO" id="GO:0006334">
    <property type="term" value="P:nucleosome assembly"/>
    <property type="evidence" value="ECO:0007669"/>
    <property type="project" value="InterPro"/>
</dbReference>
<feature type="region of interest" description="Disordered" evidence="7">
    <location>
        <begin position="92"/>
        <end position="184"/>
    </location>
</feature>
<dbReference type="GO" id="GO:0030527">
    <property type="term" value="F:structural constituent of chromatin"/>
    <property type="evidence" value="ECO:0007669"/>
    <property type="project" value="InterPro"/>
</dbReference>
<evidence type="ECO:0000313" key="9">
    <source>
        <dbReference type="EMBL" id="KAH7420433.1"/>
    </source>
</evidence>
<dbReference type="GO" id="GO:0045910">
    <property type="term" value="P:negative regulation of DNA recombination"/>
    <property type="evidence" value="ECO:0007669"/>
    <property type="project" value="TreeGrafter"/>
</dbReference>
<evidence type="ECO:0000256" key="2">
    <source>
        <dbReference type="ARBA" id="ARBA00004286"/>
    </source>
</evidence>
<dbReference type="GO" id="GO:0003690">
    <property type="term" value="F:double-stranded DNA binding"/>
    <property type="evidence" value="ECO:0007669"/>
    <property type="project" value="TreeGrafter"/>
</dbReference>
<comment type="subcellular location">
    <subcellularLocation>
        <location evidence="2">Chromosome</location>
    </subcellularLocation>
    <subcellularLocation>
        <location evidence="1 6">Nucleus</location>
    </subcellularLocation>
</comment>
<dbReference type="GO" id="GO:0005634">
    <property type="term" value="C:nucleus"/>
    <property type="evidence" value="ECO:0007669"/>
    <property type="project" value="UniProtKB-SubCell"/>
</dbReference>
<evidence type="ECO:0000256" key="5">
    <source>
        <dbReference type="ARBA" id="ARBA00023242"/>
    </source>
</evidence>
<dbReference type="GO" id="GO:0031492">
    <property type="term" value="F:nucleosomal DNA binding"/>
    <property type="evidence" value="ECO:0007669"/>
    <property type="project" value="TreeGrafter"/>
</dbReference>
<feature type="compositionally biased region" description="Basic residues" evidence="7">
    <location>
        <begin position="92"/>
        <end position="103"/>
    </location>
</feature>
<keyword evidence="10" id="KW-1185">Reference proteome</keyword>
<dbReference type="SMART" id="SM00526">
    <property type="entry name" value="H15"/>
    <property type="match status" value="1"/>
</dbReference>
<gene>
    <name evidence="9" type="ORF">KP509_13G007600</name>
</gene>